<keyword evidence="1" id="KW-0732">Signal</keyword>
<proteinExistence type="predicted"/>
<name>A0A9W2YRM7_BIOGL</name>
<accession>A0A9W2YRM7</accession>
<reference evidence="3" key="1">
    <citation type="submission" date="2025-08" db="UniProtKB">
        <authorList>
            <consortium name="RefSeq"/>
        </authorList>
    </citation>
    <scope>IDENTIFICATION</scope>
</reference>
<evidence type="ECO:0000313" key="3">
    <source>
        <dbReference type="RefSeq" id="XP_055865422.1"/>
    </source>
</evidence>
<evidence type="ECO:0000313" key="2">
    <source>
        <dbReference type="Proteomes" id="UP001165740"/>
    </source>
</evidence>
<organism evidence="2 3">
    <name type="scientific">Biomphalaria glabrata</name>
    <name type="common">Bloodfluke planorb</name>
    <name type="synonym">Freshwater snail</name>
    <dbReference type="NCBI Taxonomy" id="6526"/>
    <lineage>
        <taxon>Eukaryota</taxon>
        <taxon>Metazoa</taxon>
        <taxon>Spiralia</taxon>
        <taxon>Lophotrochozoa</taxon>
        <taxon>Mollusca</taxon>
        <taxon>Gastropoda</taxon>
        <taxon>Heterobranchia</taxon>
        <taxon>Euthyneura</taxon>
        <taxon>Panpulmonata</taxon>
        <taxon>Hygrophila</taxon>
        <taxon>Lymnaeoidea</taxon>
        <taxon>Planorbidae</taxon>
        <taxon>Biomphalaria</taxon>
    </lineage>
</organism>
<dbReference type="GeneID" id="129922682"/>
<evidence type="ECO:0000256" key="1">
    <source>
        <dbReference type="SAM" id="SignalP"/>
    </source>
</evidence>
<keyword evidence="2" id="KW-1185">Reference proteome</keyword>
<feature type="chain" id="PRO_5040895384" evidence="1">
    <location>
        <begin position="17"/>
        <end position="464"/>
    </location>
</feature>
<gene>
    <name evidence="3" type="primary">LOC129922682</name>
</gene>
<feature type="signal peptide" evidence="1">
    <location>
        <begin position="1"/>
        <end position="16"/>
    </location>
</feature>
<dbReference type="AlphaFoldDB" id="A0A9W2YRM7"/>
<protein>
    <submittedName>
        <fullName evidence="3">Uncharacterized protein LOC129922682</fullName>
    </submittedName>
</protein>
<dbReference type="Proteomes" id="UP001165740">
    <property type="component" value="Chromosome 14"/>
</dbReference>
<dbReference type="RefSeq" id="XP_055865422.1">
    <property type="nucleotide sequence ID" value="XM_056009447.1"/>
</dbReference>
<dbReference type="OrthoDB" id="6197637at2759"/>
<sequence>MLIYLCLFFSLVSGYSDNIVCGIEAKTSTFESMYVSCLIDQFLSQPIYSASFTSNRFAGNDASRIELNCTTPVHYLSVRCLIKVNMTDLQSGFYHLKMIVSKEMNNSRIVTMDSDDIQIYVPKELETPECKLPNYDDACSNNPKDWVDSSFISCVAAVPVAKVNCSIIDISKSDNVTTTSYEAESLYAYHKGEVRVHSARCYIPFNRTNLMDVLNVNVTFSYDYDYDNESLVSHSSTSFSFGCPKLMNFTVNASPDCVCANIGDNVTFSCVTDVPSQHKVLQTSQSEVDFPDKTMTWQIKDTLSYGSYICSVGDNSGYLQKSVYVLASVLTTRNGKHTFYELQYAGINNDTAFALIGIYGCPEPTTITVLRKKVILTKGVLVTYTRDPQWLWYSLPSYTFSGVVNVTFLNKDLTQDLPEYSLNVSNGITYTIIDFGVYYSDASLLLHSTAVCLLCVVLLQALLY</sequence>